<protein>
    <submittedName>
        <fullName evidence="2">Secreted protein</fullName>
    </submittedName>
</protein>
<evidence type="ECO:0000313" key="3">
    <source>
        <dbReference type="Proteomes" id="UP000070560"/>
    </source>
</evidence>
<dbReference type="AlphaFoldDB" id="A0A7U4QLM8"/>
<proteinExistence type="predicted"/>
<dbReference type="EMBL" id="CP013015">
    <property type="protein sequence ID" value="AMM41625.1"/>
    <property type="molecule type" value="Genomic_DNA"/>
</dbReference>
<evidence type="ECO:0000313" key="2">
    <source>
        <dbReference type="EMBL" id="AMM41625.1"/>
    </source>
</evidence>
<gene>
    <name evidence="2" type="ORF">HS1_001831</name>
</gene>
<feature type="signal peptide" evidence="1">
    <location>
        <begin position="1"/>
        <end position="24"/>
    </location>
</feature>
<keyword evidence="3" id="KW-1185">Reference proteome</keyword>
<evidence type="ECO:0000256" key="1">
    <source>
        <dbReference type="SAM" id="SignalP"/>
    </source>
</evidence>
<name>A0A7U4QLM8_DESA2</name>
<accession>A0A7U4QLM8</accession>
<feature type="chain" id="PRO_5031562191" evidence="1">
    <location>
        <begin position="25"/>
        <end position="324"/>
    </location>
</feature>
<sequence>MKKMSLYFFTFLFMLCTFSLTSLAQDIVVLSQIERLTFTAMKFARTDEFTVSFDVALSQALRNGDITQAEYRELFKYSNLKYSNYLQAARHLAIKAEKEKNRLRGSEESITANLLIAKTYIEIARVFPTPPEPFIPKKLWSAPAQAVRFLEESSQSLGFYQWGGAPRYTIALFNFHIALGFDELRSLNLPPLSLKTGEVTYSQRQLYNAAKDHLESAVSITSGKGMIRQHEFYRLILETFKKGGVHAFRPPIVEWGTIRNPNTGLIDANNPWNRRINSIYNEAKKKAAESTLDSKSFRIARILIRAFTPKWLNIGISLFQELGR</sequence>
<dbReference type="KEGG" id="daw:HS1_001831"/>
<organism evidence="2 3">
    <name type="scientific">Desulfofervidus auxilii</name>
    <dbReference type="NCBI Taxonomy" id="1621989"/>
    <lineage>
        <taxon>Bacteria</taxon>
        <taxon>Pseudomonadati</taxon>
        <taxon>Thermodesulfobacteriota</taxon>
        <taxon>Candidatus Desulfofervidia</taxon>
        <taxon>Candidatus Desulfofervidales</taxon>
        <taxon>Candidatus Desulfofervidaceae</taxon>
        <taxon>Candidatus Desulfofervidus</taxon>
    </lineage>
</organism>
<keyword evidence="1" id="KW-0732">Signal</keyword>
<dbReference type="Proteomes" id="UP000070560">
    <property type="component" value="Chromosome"/>
</dbReference>
<dbReference type="RefSeq" id="WP_066064325.1">
    <property type="nucleotide sequence ID" value="NZ_CP013015.1"/>
</dbReference>
<reference evidence="2 3" key="1">
    <citation type="submission" date="2015-10" db="EMBL/GenBank/DDBJ databases">
        <title>Candidatus Desulfofervidus auxilii, a hydrogenotrophic sulfate-reducing bacterium involved in the thermophilic anaerobic oxidation of methane.</title>
        <authorList>
            <person name="Krukenberg V."/>
            <person name="Richter M."/>
            <person name="Wegener G."/>
        </authorList>
    </citation>
    <scope>NUCLEOTIDE SEQUENCE [LARGE SCALE GENOMIC DNA]</scope>
    <source>
        <strain evidence="2 3">HS1</strain>
    </source>
</reference>